<dbReference type="AlphaFoldDB" id="A0AAV2AX47"/>
<keyword evidence="1" id="KW-0812">Transmembrane</keyword>
<sequence>MEVFTIALFFLSQFSMMCAFNVNDEIPGIPGVPDDRKMKVRISRGSGMGMIHPGYILLVLLAFAAFVGIAWLIAVYKKEKDKNDKRVLFLNSY</sequence>
<evidence type="ECO:0000256" key="1">
    <source>
        <dbReference type="SAM" id="Phobius"/>
    </source>
</evidence>
<feature type="chain" id="PRO_5043651482" evidence="2">
    <location>
        <begin position="20"/>
        <end position="93"/>
    </location>
</feature>
<name>A0AAV2AX47_9ARAC</name>
<gene>
    <name evidence="3" type="ORF">LARSCL_LOCUS15237</name>
</gene>
<keyword evidence="1" id="KW-1133">Transmembrane helix</keyword>
<evidence type="ECO:0000313" key="4">
    <source>
        <dbReference type="Proteomes" id="UP001497382"/>
    </source>
</evidence>
<organism evidence="3 4">
    <name type="scientific">Larinioides sclopetarius</name>
    <dbReference type="NCBI Taxonomy" id="280406"/>
    <lineage>
        <taxon>Eukaryota</taxon>
        <taxon>Metazoa</taxon>
        <taxon>Ecdysozoa</taxon>
        <taxon>Arthropoda</taxon>
        <taxon>Chelicerata</taxon>
        <taxon>Arachnida</taxon>
        <taxon>Araneae</taxon>
        <taxon>Araneomorphae</taxon>
        <taxon>Entelegynae</taxon>
        <taxon>Araneoidea</taxon>
        <taxon>Araneidae</taxon>
        <taxon>Larinioides</taxon>
    </lineage>
</organism>
<dbReference type="EMBL" id="CAXIEN010000228">
    <property type="protein sequence ID" value="CAL1288245.1"/>
    <property type="molecule type" value="Genomic_DNA"/>
</dbReference>
<keyword evidence="2" id="KW-0732">Signal</keyword>
<evidence type="ECO:0000256" key="2">
    <source>
        <dbReference type="SAM" id="SignalP"/>
    </source>
</evidence>
<feature type="transmembrane region" description="Helical" evidence="1">
    <location>
        <begin position="55"/>
        <end position="76"/>
    </location>
</feature>
<keyword evidence="1" id="KW-0472">Membrane</keyword>
<proteinExistence type="predicted"/>
<protein>
    <submittedName>
        <fullName evidence="3">Uncharacterized protein</fullName>
    </submittedName>
</protein>
<accession>A0AAV2AX47</accession>
<keyword evidence="4" id="KW-1185">Reference proteome</keyword>
<feature type="signal peptide" evidence="2">
    <location>
        <begin position="1"/>
        <end position="19"/>
    </location>
</feature>
<evidence type="ECO:0000313" key="3">
    <source>
        <dbReference type="EMBL" id="CAL1288245.1"/>
    </source>
</evidence>
<dbReference type="Proteomes" id="UP001497382">
    <property type="component" value="Unassembled WGS sequence"/>
</dbReference>
<reference evidence="3 4" key="1">
    <citation type="submission" date="2024-04" db="EMBL/GenBank/DDBJ databases">
        <authorList>
            <person name="Rising A."/>
            <person name="Reimegard J."/>
            <person name="Sonavane S."/>
            <person name="Akerstrom W."/>
            <person name="Nylinder S."/>
            <person name="Hedman E."/>
            <person name="Kallberg Y."/>
        </authorList>
    </citation>
    <scope>NUCLEOTIDE SEQUENCE [LARGE SCALE GENOMIC DNA]</scope>
</reference>
<comment type="caution">
    <text evidence="3">The sequence shown here is derived from an EMBL/GenBank/DDBJ whole genome shotgun (WGS) entry which is preliminary data.</text>
</comment>